<comment type="function">
    <text evidence="5">Negative regulator of class I heat shock genes (grpE-dnaK-dnaJ and groELS operons). Prevents heat-shock induction of these operons.</text>
</comment>
<reference evidence="7 8" key="1">
    <citation type="submission" date="2019-10" db="EMBL/GenBank/DDBJ databases">
        <authorList>
            <person name="Blom J."/>
        </authorList>
    </citation>
    <scope>NUCLEOTIDE SEQUENCE [LARGE SCALE GENOMIC DNA]</scope>
    <source>
        <strain evidence="7 8">ES3154-GLU</strain>
    </source>
</reference>
<evidence type="ECO:0000256" key="4">
    <source>
        <dbReference type="ARBA" id="ARBA00023163"/>
    </source>
</evidence>
<dbReference type="EMBL" id="CABWIB010000001">
    <property type="protein sequence ID" value="VWL85820.1"/>
    <property type="molecule type" value="Genomic_DNA"/>
</dbReference>
<dbReference type="AlphaFoldDB" id="A0A6I8MC46"/>
<name>A0A6I8MC46_9FUSO</name>
<evidence type="ECO:0000256" key="5">
    <source>
        <dbReference type="HAMAP-Rule" id="MF_00081"/>
    </source>
</evidence>
<keyword evidence="1 5" id="KW-0678">Repressor</keyword>
<dbReference type="InterPro" id="IPR029016">
    <property type="entry name" value="GAF-like_dom_sf"/>
</dbReference>
<evidence type="ECO:0000256" key="3">
    <source>
        <dbReference type="ARBA" id="ARBA00023016"/>
    </source>
</evidence>
<evidence type="ECO:0000313" key="7">
    <source>
        <dbReference type="EMBL" id="VWL85820.1"/>
    </source>
</evidence>
<dbReference type="Gene3D" id="3.30.390.60">
    <property type="entry name" value="Heat-inducible transcription repressor hrca homolog, domain 3"/>
    <property type="match status" value="1"/>
</dbReference>
<keyword evidence="3 5" id="KW-0346">Stress response</keyword>
<dbReference type="InterPro" id="IPR002571">
    <property type="entry name" value="HrcA"/>
</dbReference>
<sequence>MNDREKQILYTIIAHYIKTGESVGSRTIEKKYDVGVSSATIRNTMADLEDKGLIEKVHTSSGRVPTKDGYKKYIDDIMPYISCDEYSDCFDSFEGLKSKQLSSIIKAITELVAKSSNSTVITLEPSLEKNRLKKVEMVYVNENRVFIVAITESGVVRTANLILKNYTTEYTIKKLSEYINNIIKENGYSLVELKQVLLNIGSLDEGFESDNTTKLHIANETSLLLHLENLESSLKFIEDKENFKNILKSIIENDKFSTYEVNVLFGADLGIKELENLSLIFTKFEYENELGAICIVGSTRMDYKENIAKLQYVNEILIKSLSYMQGIKLLG</sequence>
<evidence type="ECO:0000259" key="6">
    <source>
        <dbReference type="Pfam" id="PF01628"/>
    </source>
</evidence>
<dbReference type="SUPFAM" id="SSF46785">
    <property type="entry name" value="Winged helix' DNA-binding domain"/>
    <property type="match status" value="1"/>
</dbReference>
<feature type="domain" description="Heat-inducible transcription repressor HrcA C-terminal" evidence="6">
    <location>
        <begin position="103"/>
        <end position="306"/>
    </location>
</feature>
<dbReference type="InterPro" id="IPR036388">
    <property type="entry name" value="WH-like_DNA-bd_sf"/>
</dbReference>
<dbReference type="InterPro" id="IPR023120">
    <property type="entry name" value="WHTH_transcript_rep_HrcA_IDD"/>
</dbReference>
<comment type="similarity">
    <text evidence="5">Belongs to the HrcA family.</text>
</comment>
<keyword evidence="8" id="KW-1185">Reference proteome</keyword>
<dbReference type="HAMAP" id="MF_00081">
    <property type="entry name" value="HrcA"/>
    <property type="match status" value="1"/>
</dbReference>
<proteinExistence type="inferred from homology"/>
<keyword evidence="4 5" id="KW-0804">Transcription</keyword>
<dbReference type="Proteomes" id="UP000419017">
    <property type="component" value="Unassembled WGS sequence"/>
</dbReference>
<dbReference type="InterPro" id="IPR021153">
    <property type="entry name" value="HrcA_C"/>
</dbReference>
<dbReference type="GO" id="GO:0003677">
    <property type="term" value="F:DNA binding"/>
    <property type="evidence" value="ECO:0007669"/>
    <property type="project" value="InterPro"/>
</dbReference>
<dbReference type="InterPro" id="IPR036390">
    <property type="entry name" value="WH_DNA-bd_sf"/>
</dbReference>
<dbReference type="SUPFAM" id="SSF55781">
    <property type="entry name" value="GAF domain-like"/>
    <property type="match status" value="1"/>
</dbReference>
<dbReference type="PANTHER" id="PTHR34824">
    <property type="entry name" value="HEAT-INDUCIBLE TRANSCRIPTION REPRESSOR HRCA"/>
    <property type="match status" value="1"/>
</dbReference>
<dbReference type="PIRSF" id="PIRSF005485">
    <property type="entry name" value="HrcA"/>
    <property type="match status" value="1"/>
</dbReference>
<evidence type="ECO:0000256" key="1">
    <source>
        <dbReference type="ARBA" id="ARBA00022491"/>
    </source>
</evidence>
<gene>
    <name evidence="5" type="primary">hrcA</name>
    <name evidence="7" type="ORF">OMES3154_01107</name>
</gene>
<dbReference type="Pfam" id="PF01628">
    <property type="entry name" value="HrcA"/>
    <property type="match status" value="1"/>
</dbReference>
<dbReference type="GO" id="GO:0045892">
    <property type="term" value="P:negative regulation of DNA-templated transcription"/>
    <property type="evidence" value="ECO:0007669"/>
    <property type="project" value="UniProtKB-UniRule"/>
</dbReference>
<organism evidence="7 8">
    <name type="scientific">Oceanivirga miroungae</name>
    <dbReference type="NCBI Taxonomy" id="1130046"/>
    <lineage>
        <taxon>Bacteria</taxon>
        <taxon>Fusobacteriati</taxon>
        <taxon>Fusobacteriota</taxon>
        <taxon>Fusobacteriia</taxon>
        <taxon>Fusobacteriales</taxon>
        <taxon>Leptotrichiaceae</taxon>
        <taxon>Oceanivirga</taxon>
    </lineage>
</organism>
<dbReference type="NCBIfam" id="TIGR00331">
    <property type="entry name" value="hrcA"/>
    <property type="match status" value="1"/>
</dbReference>
<evidence type="ECO:0000256" key="2">
    <source>
        <dbReference type="ARBA" id="ARBA00023015"/>
    </source>
</evidence>
<keyword evidence="2 5" id="KW-0805">Transcription regulation</keyword>
<dbReference type="PANTHER" id="PTHR34824:SF1">
    <property type="entry name" value="HEAT-INDUCIBLE TRANSCRIPTION REPRESSOR HRCA"/>
    <property type="match status" value="1"/>
</dbReference>
<dbReference type="Gene3D" id="3.30.450.40">
    <property type="match status" value="1"/>
</dbReference>
<protein>
    <recommendedName>
        <fullName evidence="5">Heat-inducible transcription repressor HrcA</fullName>
    </recommendedName>
</protein>
<dbReference type="RefSeq" id="WP_156683789.1">
    <property type="nucleotide sequence ID" value="NZ_CABWIB010000001.1"/>
</dbReference>
<evidence type="ECO:0000313" key="8">
    <source>
        <dbReference type="Proteomes" id="UP000419017"/>
    </source>
</evidence>
<dbReference type="Gene3D" id="1.10.10.10">
    <property type="entry name" value="Winged helix-like DNA-binding domain superfamily/Winged helix DNA-binding domain"/>
    <property type="match status" value="1"/>
</dbReference>
<accession>A0A6I8MC46</accession>